<proteinExistence type="predicted"/>
<dbReference type="WBParaSite" id="BTMF_0001638701-mRNA-1">
    <property type="protein sequence ID" value="BTMF_0001638701-mRNA-1"/>
    <property type="gene ID" value="BTMF_0001638701"/>
</dbReference>
<dbReference type="InterPro" id="IPR013087">
    <property type="entry name" value="Znf_C2H2_type"/>
</dbReference>
<dbReference type="Gene3D" id="3.30.160.60">
    <property type="entry name" value="Classic Zinc Finger"/>
    <property type="match status" value="1"/>
</dbReference>
<reference evidence="4" key="1">
    <citation type="submission" date="2017-02" db="UniProtKB">
        <authorList>
            <consortium name="WormBaseParasite"/>
        </authorList>
    </citation>
    <scope>IDENTIFICATION</scope>
</reference>
<sequence length="122" mass="13368">MAHGLVTSDLLTKAQKKEDGGRCKHCGKQYAFNMLQHLVTDHQVKLCSAEIMYSCDVCAFKCSSYSKLEVHLNTVHPKNPTQNSVLNSAVSSTSARGYALRSRPERATYAAGLFIPKTSCEG</sequence>
<dbReference type="SMART" id="SM00355">
    <property type="entry name" value="ZnF_C2H2"/>
    <property type="match status" value="2"/>
</dbReference>
<keyword evidence="3" id="KW-1185">Reference proteome</keyword>
<reference evidence="2 3" key="2">
    <citation type="submission" date="2018-11" db="EMBL/GenBank/DDBJ databases">
        <authorList>
            <consortium name="Pathogen Informatics"/>
        </authorList>
    </citation>
    <scope>NUCLEOTIDE SEQUENCE [LARGE SCALE GENOMIC DNA]</scope>
</reference>
<evidence type="ECO:0000313" key="3">
    <source>
        <dbReference type="Proteomes" id="UP000280834"/>
    </source>
</evidence>
<dbReference type="STRING" id="42155.A0A0R3R8N1"/>
<evidence type="ECO:0000313" key="4">
    <source>
        <dbReference type="WBParaSite" id="BTMF_0001638701-mRNA-1"/>
    </source>
</evidence>
<feature type="domain" description="C2H2-type" evidence="1">
    <location>
        <begin position="55"/>
        <end position="76"/>
    </location>
</feature>
<dbReference type="Proteomes" id="UP000280834">
    <property type="component" value="Unassembled WGS sequence"/>
</dbReference>
<organism evidence="4">
    <name type="scientific">Brugia timori</name>
    <dbReference type="NCBI Taxonomy" id="42155"/>
    <lineage>
        <taxon>Eukaryota</taxon>
        <taxon>Metazoa</taxon>
        <taxon>Ecdysozoa</taxon>
        <taxon>Nematoda</taxon>
        <taxon>Chromadorea</taxon>
        <taxon>Rhabditida</taxon>
        <taxon>Spirurina</taxon>
        <taxon>Spiruromorpha</taxon>
        <taxon>Filarioidea</taxon>
        <taxon>Onchocercidae</taxon>
        <taxon>Brugia</taxon>
    </lineage>
</organism>
<evidence type="ECO:0000259" key="1">
    <source>
        <dbReference type="PROSITE" id="PS00028"/>
    </source>
</evidence>
<dbReference type="AlphaFoldDB" id="A0A0R3R8N1"/>
<name>A0A0R3R8N1_9BILA</name>
<dbReference type="EMBL" id="UZAG01021113">
    <property type="protein sequence ID" value="VDO49172.1"/>
    <property type="molecule type" value="Genomic_DNA"/>
</dbReference>
<evidence type="ECO:0000313" key="2">
    <source>
        <dbReference type="EMBL" id="VDO49172.1"/>
    </source>
</evidence>
<dbReference type="PROSITE" id="PS00028">
    <property type="entry name" value="ZINC_FINGER_C2H2_1"/>
    <property type="match status" value="1"/>
</dbReference>
<protein>
    <submittedName>
        <fullName evidence="4">C2H2-type domain-containing protein</fullName>
    </submittedName>
</protein>
<accession>A0A0R3R8N1</accession>
<gene>
    <name evidence="2" type="ORF">BTMF_LOCUS14369</name>
</gene>